<dbReference type="PANTHER" id="PTHR42789">
    <property type="entry name" value="D-ISOMER SPECIFIC 2-HYDROXYACID DEHYDROGENASE FAMILY PROTEIN (AFU_ORTHOLOGUE AFUA_6G10090)"/>
    <property type="match status" value="1"/>
</dbReference>
<feature type="non-terminal residue" evidence="6">
    <location>
        <position position="1"/>
    </location>
</feature>
<dbReference type="SUPFAM" id="SSF51735">
    <property type="entry name" value="NAD(P)-binding Rossmann-fold domains"/>
    <property type="match status" value="1"/>
</dbReference>
<dbReference type="EMBL" id="BARS01035976">
    <property type="protein sequence ID" value="GAG24611.1"/>
    <property type="molecule type" value="Genomic_DNA"/>
</dbReference>
<proteinExistence type="inferred from homology"/>
<dbReference type="GO" id="GO:0016616">
    <property type="term" value="F:oxidoreductase activity, acting on the CH-OH group of donors, NAD or NADP as acceptor"/>
    <property type="evidence" value="ECO:0007669"/>
    <property type="project" value="InterPro"/>
</dbReference>
<dbReference type="Gene3D" id="3.40.50.720">
    <property type="entry name" value="NAD(P)-binding Rossmann-like Domain"/>
    <property type="match status" value="2"/>
</dbReference>
<dbReference type="PANTHER" id="PTHR42789:SF1">
    <property type="entry name" value="D-ISOMER SPECIFIC 2-HYDROXYACID DEHYDROGENASE FAMILY PROTEIN (AFU_ORTHOLOGUE AFUA_6G10090)"/>
    <property type="match status" value="1"/>
</dbReference>
<dbReference type="AlphaFoldDB" id="X0XI38"/>
<evidence type="ECO:0000259" key="4">
    <source>
        <dbReference type="Pfam" id="PF00389"/>
    </source>
</evidence>
<evidence type="ECO:0000256" key="2">
    <source>
        <dbReference type="ARBA" id="ARBA00023002"/>
    </source>
</evidence>
<evidence type="ECO:0000256" key="1">
    <source>
        <dbReference type="ARBA" id="ARBA00005854"/>
    </source>
</evidence>
<dbReference type="Pfam" id="PF02826">
    <property type="entry name" value="2-Hacid_dh_C"/>
    <property type="match status" value="1"/>
</dbReference>
<dbReference type="InterPro" id="IPR036291">
    <property type="entry name" value="NAD(P)-bd_dom_sf"/>
</dbReference>
<comment type="similarity">
    <text evidence="1">Belongs to the D-isomer specific 2-hydroxyacid dehydrogenase family.</text>
</comment>
<evidence type="ECO:0000256" key="3">
    <source>
        <dbReference type="ARBA" id="ARBA00023027"/>
    </source>
</evidence>
<evidence type="ECO:0000313" key="6">
    <source>
        <dbReference type="EMBL" id="GAG24611.1"/>
    </source>
</evidence>
<keyword evidence="3" id="KW-0520">NAD</keyword>
<feature type="domain" description="D-isomer specific 2-hydroxyacid dehydrogenase NAD-binding" evidence="5">
    <location>
        <begin position="1"/>
        <end position="38"/>
    </location>
</feature>
<keyword evidence="2" id="KW-0560">Oxidoreductase</keyword>
<dbReference type="InterPro" id="IPR050857">
    <property type="entry name" value="D-2-hydroxyacid_DH"/>
</dbReference>
<dbReference type="Pfam" id="PF00389">
    <property type="entry name" value="2-Hacid_dh"/>
    <property type="match status" value="1"/>
</dbReference>
<name>X0XI38_9ZZZZ</name>
<dbReference type="InterPro" id="IPR006140">
    <property type="entry name" value="D-isomer_DH_NAD-bd"/>
</dbReference>
<evidence type="ECO:0008006" key="7">
    <source>
        <dbReference type="Google" id="ProtNLM"/>
    </source>
</evidence>
<protein>
    <recommendedName>
        <fullName evidence="7">D-isomer specific 2-hydroxyacid dehydrogenase NAD-binding domain-containing protein</fullName>
    </recommendedName>
</protein>
<organism evidence="6">
    <name type="scientific">marine sediment metagenome</name>
    <dbReference type="NCBI Taxonomy" id="412755"/>
    <lineage>
        <taxon>unclassified sequences</taxon>
        <taxon>metagenomes</taxon>
        <taxon>ecological metagenomes</taxon>
    </lineage>
</organism>
<sequence length="70" mass="7844">ALRNNKLRGAALDVYNNEPLRESPLKELDNVIMTPHIGAYTEEAIENMSIQAAQNLIDVLEGKEPQNRVN</sequence>
<feature type="domain" description="D-isomer specific 2-hydroxyacid dehydrogenase catalytic" evidence="4">
    <location>
        <begin position="39"/>
        <end position="70"/>
    </location>
</feature>
<gene>
    <name evidence="6" type="ORF">S01H1_55349</name>
</gene>
<evidence type="ECO:0000259" key="5">
    <source>
        <dbReference type="Pfam" id="PF02826"/>
    </source>
</evidence>
<comment type="caution">
    <text evidence="6">The sequence shown here is derived from an EMBL/GenBank/DDBJ whole genome shotgun (WGS) entry which is preliminary data.</text>
</comment>
<reference evidence="6" key="1">
    <citation type="journal article" date="2014" name="Front. Microbiol.">
        <title>High frequency of phylogenetically diverse reductive dehalogenase-homologous genes in deep subseafloor sedimentary metagenomes.</title>
        <authorList>
            <person name="Kawai M."/>
            <person name="Futagami T."/>
            <person name="Toyoda A."/>
            <person name="Takaki Y."/>
            <person name="Nishi S."/>
            <person name="Hori S."/>
            <person name="Arai W."/>
            <person name="Tsubouchi T."/>
            <person name="Morono Y."/>
            <person name="Uchiyama I."/>
            <person name="Ito T."/>
            <person name="Fujiyama A."/>
            <person name="Inagaki F."/>
            <person name="Takami H."/>
        </authorList>
    </citation>
    <scope>NUCLEOTIDE SEQUENCE</scope>
    <source>
        <strain evidence="6">Expedition CK06-06</strain>
    </source>
</reference>
<accession>X0XI38</accession>
<dbReference type="GO" id="GO:0051287">
    <property type="term" value="F:NAD binding"/>
    <property type="evidence" value="ECO:0007669"/>
    <property type="project" value="InterPro"/>
</dbReference>
<dbReference type="InterPro" id="IPR006139">
    <property type="entry name" value="D-isomer_2_OHA_DH_cat_dom"/>
</dbReference>